<evidence type="ECO:0000313" key="3">
    <source>
        <dbReference type="Proteomes" id="UP000190648"/>
    </source>
</evidence>
<proteinExistence type="predicted"/>
<protein>
    <recommendedName>
        <fullName evidence="4">ARID domain-containing protein</fullName>
    </recommendedName>
</protein>
<gene>
    <name evidence="2" type="ORF">AV530_010072</name>
</gene>
<dbReference type="AlphaFoldDB" id="A0A1V4KAX5"/>
<evidence type="ECO:0008006" key="4">
    <source>
        <dbReference type="Google" id="ProtNLM"/>
    </source>
</evidence>
<comment type="caution">
    <text evidence="2">The sequence shown here is derived from an EMBL/GenBank/DDBJ whole genome shotgun (WGS) entry which is preliminary data.</text>
</comment>
<evidence type="ECO:0000256" key="1">
    <source>
        <dbReference type="SAM" id="MobiDB-lite"/>
    </source>
</evidence>
<name>A0A1V4KAX5_PATFA</name>
<organism evidence="2 3">
    <name type="scientific">Patagioenas fasciata monilis</name>
    <dbReference type="NCBI Taxonomy" id="372326"/>
    <lineage>
        <taxon>Eukaryota</taxon>
        <taxon>Metazoa</taxon>
        <taxon>Chordata</taxon>
        <taxon>Craniata</taxon>
        <taxon>Vertebrata</taxon>
        <taxon>Euteleostomi</taxon>
        <taxon>Archelosauria</taxon>
        <taxon>Archosauria</taxon>
        <taxon>Dinosauria</taxon>
        <taxon>Saurischia</taxon>
        <taxon>Theropoda</taxon>
        <taxon>Coelurosauria</taxon>
        <taxon>Aves</taxon>
        <taxon>Neognathae</taxon>
        <taxon>Neoaves</taxon>
        <taxon>Columbimorphae</taxon>
        <taxon>Columbiformes</taxon>
        <taxon>Columbidae</taxon>
        <taxon>Patagioenas</taxon>
    </lineage>
</organism>
<accession>A0A1V4KAX5</accession>
<dbReference type="STRING" id="372326.A0A1V4KAX5"/>
<evidence type="ECO:0000313" key="2">
    <source>
        <dbReference type="EMBL" id="OPJ81037.1"/>
    </source>
</evidence>
<sequence>MGFAPGKAVGSHIRAHYERILYPYNLFQSGASLLCLQKPDLTSDTKDKEYKPHDIPQRQSVPPSETCPPARRAKRLRAEVRETLSVGDRFVCPSVGPSCRGRLPGDAAQRRPITSRDGSSSDQIATCICTVNSCLALSLLNIPKFLYMCGL</sequence>
<dbReference type="OrthoDB" id="1678912at2759"/>
<keyword evidence="3" id="KW-1185">Reference proteome</keyword>
<dbReference type="Proteomes" id="UP000190648">
    <property type="component" value="Unassembled WGS sequence"/>
</dbReference>
<reference evidence="2 3" key="1">
    <citation type="submission" date="2016-02" db="EMBL/GenBank/DDBJ databases">
        <title>Band-tailed pigeon sequencing and assembly.</title>
        <authorList>
            <person name="Soares A.E."/>
            <person name="Novak B.J."/>
            <person name="Rice E.S."/>
            <person name="O'Connell B."/>
            <person name="Chang D."/>
            <person name="Weber S."/>
            <person name="Shapiro B."/>
        </authorList>
    </citation>
    <scope>NUCLEOTIDE SEQUENCE [LARGE SCALE GENOMIC DNA]</scope>
    <source>
        <strain evidence="2">BTP2013</strain>
        <tissue evidence="2">Blood</tissue>
    </source>
</reference>
<feature type="region of interest" description="Disordered" evidence="1">
    <location>
        <begin position="44"/>
        <end position="72"/>
    </location>
</feature>
<feature type="compositionally biased region" description="Basic and acidic residues" evidence="1">
    <location>
        <begin position="44"/>
        <end position="56"/>
    </location>
</feature>
<dbReference type="EMBL" id="LSYS01004123">
    <property type="protein sequence ID" value="OPJ81037.1"/>
    <property type="molecule type" value="Genomic_DNA"/>
</dbReference>